<dbReference type="Proteomes" id="UP000265120">
    <property type="component" value="Chromosome 19"/>
</dbReference>
<sequence length="1255" mass="139253">MAASAATASSSPGLSPNYAVICSFLERYGALLDLPEFTFPQLERYLQDTSSVPKLLVDLHVKLLRKIGKSVSADRWEKYLVKLCQEFNTTWAWELEEKGYKSLTTESKTAILKYLCECQFDDNIKFKTAINEEDPDKMRLQPIGRDKDGQMYWFQLDQDDNVRLYLEEQDDLDGSSNLLFWNDHSQNDLAEVVALLKTQIDPELLKRDELKKAEGENGGEKGEVKKNEDTSDEEKDSNKASCPVSPKTEKDEKDSQNEKLKCEASEAQSSLNGVIESKTEADHCSENKGTKVQSIKEEPMEVTDTKTRTESSETASDTTTHSLVKVEKEVETKKNAAEEIQQALKNEQQNKIPLKKRGMKFSEDFEKSSSNIVPTPPSEKDLHCRQTLGEQKTEATAVKSNLELKKDSPSTDTERTDQMDTAGSERVTQEVTSHQEKSTTEAVVGENDSASAAEEKEAHESPPPLKAESPPGPKDVVNNAPDKSCQEEVENIKHSLACEVEASNGNAATSTEGDKTSKTAETEEQNLRQEVTSNKAESKDPEEETSSADMETESGKTQEPNTSEKMKYVSDVIKTDVPNNTGKDTLQLDSNEAKPEEPLVKETPEVIKVAEAQSDSRDDSKETHDTEAPAVSKETETVKDSDSKETQEVAACSSVIKRLDKPSETQPSEEKPDITAATETSVIKKVDKLESSAPTENDKNDLKGTAELQQEERQGDSESDTNTGMSLRRSPRISRPTVKAVEINERKAEKQHATPEKVEKSKAEQGKEEEEEEEKEEEVKVVQKKPREKKADQEDYKVERTKKRRNRNRERRSSDSSTSSDDDLPPNDDPCKHCGLPNHPELILLCDSCDSGYHTACLRPPLMVIPDGEWFCPPCQHKQLCDKLEEQLVNLDAALKKRERAERRKERLIYVGISLENIITPSEKPQILIKEKKESKKHKSWGQRSTRTKRPISYRFDEFDEAIEEAIEEDIKEAEGGGAGRGKDMANITGHRGKDMSVILQADEGKENGRPPLSTAAQRKKKRRRLNDLDSDSTVDEEESEEEFRLSESFPFGHSSSIIYVSVRPVTEGSSEYSDSDLDMSRRRSRRSQKPTVNYCETSESEGSQPSAKRPKLKSSRRPESSDSEGQSEENVLIKKAEESKGTDSPDCNTAEEAPTNGQSQVKNLNATCSPPAPSSPAVAPVVAAAAAAAPPAAAPPAALLPNLDQPKTISATPASTAAAPNGLVGQEMPAQDEDEDDLLGVTDLVDYVCNNEEL</sequence>
<feature type="compositionally biased region" description="Acidic residues" evidence="8">
    <location>
        <begin position="1029"/>
        <end position="1042"/>
    </location>
</feature>
<feature type="compositionally biased region" description="Basic and acidic residues" evidence="8">
    <location>
        <begin position="512"/>
        <end position="527"/>
    </location>
</feature>
<feature type="compositionally biased region" description="Polar residues" evidence="8">
    <location>
        <begin position="1090"/>
        <end position="1107"/>
    </location>
</feature>
<feature type="compositionally biased region" description="Polar residues" evidence="8">
    <location>
        <begin position="1156"/>
        <end position="1169"/>
    </location>
</feature>
<organism evidence="11 12">
    <name type="scientific">Cynoglossus semilaevis</name>
    <name type="common">Tongue sole</name>
    <dbReference type="NCBI Taxonomy" id="244447"/>
    <lineage>
        <taxon>Eukaryota</taxon>
        <taxon>Metazoa</taxon>
        <taxon>Chordata</taxon>
        <taxon>Craniata</taxon>
        <taxon>Vertebrata</taxon>
        <taxon>Euteleostomi</taxon>
        <taxon>Actinopterygii</taxon>
        <taxon>Neopterygii</taxon>
        <taxon>Teleostei</taxon>
        <taxon>Neoteleostei</taxon>
        <taxon>Acanthomorphata</taxon>
        <taxon>Carangaria</taxon>
        <taxon>Pleuronectiformes</taxon>
        <taxon>Pleuronectoidei</taxon>
        <taxon>Cynoglossidae</taxon>
        <taxon>Cynoglossinae</taxon>
        <taxon>Cynoglossus</taxon>
    </lineage>
</organism>
<proteinExistence type="predicted"/>
<keyword evidence="12" id="KW-1185">Reference proteome</keyword>
<feature type="compositionally biased region" description="Basic and acidic residues" evidence="8">
    <location>
        <begin position="614"/>
        <end position="647"/>
    </location>
</feature>
<dbReference type="Ensembl" id="ENSCSET00000024142.1">
    <property type="protein sequence ID" value="ENSCSEP00000023824.1"/>
    <property type="gene ID" value="ENSCSEG00000015171.1"/>
</dbReference>
<feature type="compositionally biased region" description="Basic and acidic residues" evidence="8">
    <location>
        <begin position="209"/>
        <end position="229"/>
    </location>
</feature>
<evidence type="ECO:0000256" key="6">
    <source>
        <dbReference type="PROSITE-ProRule" id="PRU00146"/>
    </source>
</evidence>
<keyword evidence="5" id="KW-0539">Nucleus</keyword>
<dbReference type="Pfam" id="PF15612">
    <property type="entry name" value="WHIM1"/>
    <property type="match status" value="1"/>
</dbReference>
<dbReference type="PROSITE" id="PS50016">
    <property type="entry name" value="ZF_PHD_2"/>
    <property type="match status" value="1"/>
</dbReference>
<dbReference type="Pfam" id="PF02791">
    <property type="entry name" value="DDT"/>
    <property type="match status" value="1"/>
</dbReference>
<dbReference type="InterPro" id="IPR013083">
    <property type="entry name" value="Znf_RING/FYVE/PHD"/>
</dbReference>
<evidence type="ECO:0000259" key="10">
    <source>
        <dbReference type="PROSITE" id="PS50827"/>
    </source>
</evidence>
<dbReference type="InterPro" id="IPR019787">
    <property type="entry name" value="Znf_PHD-finger"/>
</dbReference>
<dbReference type="PANTHER" id="PTHR14296">
    <property type="entry name" value="REMODELING AND SPACING FACTOR 1"/>
    <property type="match status" value="1"/>
</dbReference>
<feature type="compositionally biased region" description="Basic and acidic residues" evidence="8">
    <location>
        <begin position="402"/>
        <end position="418"/>
    </location>
</feature>
<feature type="coiled-coil region" evidence="7">
    <location>
        <begin position="881"/>
        <end position="911"/>
    </location>
</feature>
<dbReference type="InterPro" id="IPR028938">
    <property type="entry name" value="Rsf1-like"/>
</dbReference>
<feature type="domain" description="PHD-type" evidence="9">
    <location>
        <begin position="828"/>
        <end position="878"/>
    </location>
</feature>
<feature type="compositionally biased region" description="Basic and acidic residues" evidence="8">
    <location>
        <begin position="591"/>
        <end position="605"/>
    </location>
</feature>
<reference evidence="11" key="3">
    <citation type="submission" date="2025-09" db="UniProtKB">
        <authorList>
            <consortium name="Ensembl"/>
        </authorList>
    </citation>
    <scope>IDENTIFICATION</scope>
</reference>
<protein>
    <submittedName>
        <fullName evidence="11">Remodeling and spacing factor 1b, tandem duplicate 1</fullName>
    </submittedName>
</protein>
<evidence type="ECO:0000313" key="12">
    <source>
        <dbReference type="Proteomes" id="UP000265120"/>
    </source>
</evidence>
<accession>A0A3P8WAW3</accession>
<dbReference type="PANTHER" id="PTHR14296:SF16">
    <property type="entry name" value="REMODELING AND SPACING FACTOR 1"/>
    <property type="match status" value="1"/>
</dbReference>
<dbReference type="SMART" id="SM00249">
    <property type="entry name" value="PHD"/>
    <property type="match status" value="1"/>
</dbReference>
<evidence type="ECO:0000256" key="1">
    <source>
        <dbReference type="ARBA" id="ARBA00004123"/>
    </source>
</evidence>
<feature type="region of interest" description="Disordered" evidence="8">
    <location>
        <begin position="1063"/>
        <end position="1240"/>
    </location>
</feature>
<dbReference type="GO" id="GO:0042393">
    <property type="term" value="F:histone binding"/>
    <property type="evidence" value="ECO:0007669"/>
    <property type="project" value="TreeGrafter"/>
</dbReference>
<keyword evidence="2" id="KW-0479">Metal-binding</keyword>
<feature type="region of interest" description="Disordered" evidence="8">
    <location>
        <begin position="344"/>
        <end position="827"/>
    </location>
</feature>
<feature type="compositionally biased region" description="Pro residues" evidence="8">
    <location>
        <begin position="461"/>
        <end position="473"/>
    </location>
</feature>
<dbReference type="GO" id="GO:0045892">
    <property type="term" value="P:negative regulation of DNA-templated transcription"/>
    <property type="evidence" value="ECO:0007669"/>
    <property type="project" value="TreeGrafter"/>
</dbReference>
<dbReference type="InterPro" id="IPR001965">
    <property type="entry name" value="Znf_PHD"/>
</dbReference>
<dbReference type="GeneTree" id="ENSGT00530000064411"/>
<feature type="compositionally biased region" description="Basic and acidic residues" evidence="8">
    <location>
        <begin position="682"/>
        <end position="716"/>
    </location>
</feature>
<dbReference type="PROSITE" id="PS01359">
    <property type="entry name" value="ZF_PHD_1"/>
    <property type="match status" value="1"/>
</dbReference>
<evidence type="ECO:0000256" key="3">
    <source>
        <dbReference type="ARBA" id="ARBA00022771"/>
    </source>
</evidence>
<dbReference type="InterPro" id="IPR019786">
    <property type="entry name" value="Zinc_finger_PHD-type_CS"/>
</dbReference>
<feature type="region of interest" description="Disordered" evidence="8">
    <location>
        <begin position="209"/>
        <end position="324"/>
    </location>
</feature>
<feature type="domain" description="DDT" evidence="10">
    <location>
        <begin position="12"/>
        <end position="73"/>
    </location>
</feature>
<dbReference type="GO" id="GO:0008270">
    <property type="term" value="F:zinc ion binding"/>
    <property type="evidence" value="ECO:0007669"/>
    <property type="project" value="UniProtKB-KW"/>
</dbReference>
<dbReference type="PROSITE" id="PS50827">
    <property type="entry name" value="DDT"/>
    <property type="match status" value="1"/>
</dbReference>
<feature type="compositionally biased region" description="Low complexity" evidence="8">
    <location>
        <begin position="312"/>
        <end position="322"/>
    </location>
</feature>
<dbReference type="SUPFAM" id="SSF57903">
    <property type="entry name" value="FYVE/PHD zinc finger"/>
    <property type="match status" value="1"/>
</dbReference>
<keyword evidence="3 6" id="KW-0863">Zinc-finger</keyword>
<feature type="compositionally biased region" description="Basic and acidic residues" evidence="8">
    <location>
        <begin position="789"/>
        <end position="799"/>
    </location>
</feature>
<keyword evidence="7" id="KW-0175">Coiled coil</keyword>
<evidence type="ECO:0000256" key="4">
    <source>
        <dbReference type="ARBA" id="ARBA00022833"/>
    </source>
</evidence>
<feature type="compositionally biased region" description="Basic and acidic residues" evidence="8">
    <location>
        <begin position="742"/>
        <end position="766"/>
    </location>
</feature>
<feature type="compositionally biased region" description="Acidic residues" evidence="8">
    <location>
        <begin position="767"/>
        <end position="776"/>
    </location>
</feature>
<evidence type="ECO:0000313" key="11">
    <source>
        <dbReference type="Ensembl" id="ENSCSEP00000023824.1"/>
    </source>
</evidence>
<dbReference type="InterPro" id="IPR018501">
    <property type="entry name" value="DDT_dom"/>
</dbReference>
<feature type="compositionally biased region" description="Low complexity" evidence="8">
    <location>
        <begin position="1176"/>
        <end position="1198"/>
    </location>
</feature>
<dbReference type="Pfam" id="PF00628">
    <property type="entry name" value="PHD"/>
    <property type="match status" value="1"/>
</dbReference>
<feature type="compositionally biased region" description="Basic and acidic residues" evidence="8">
    <location>
        <begin position="657"/>
        <end position="673"/>
    </location>
</feature>
<feature type="compositionally biased region" description="Basic and acidic residues" evidence="8">
    <location>
        <begin position="247"/>
        <end position="264"/>
    </location>
</feature>
<feature type="compositionally biased region" description="Basic and acidic residues" evidence="8">
    <location>
        <begin position="484"/>
        <end position="493"/>
    </location>
</feature>
<feature type="compositionally biased region" description="Basic residues" evidence="8">
    <location>
        <begin position="800"/>
        <end position="810"/>
    </location>
</feature>
<name>A0A3P8WAW3_CYNSE</name>
<evidence type="ECO:0000259" key="9">
    <source>
        <dbReference type="PROSITE" id="PS50016"/>
    </source>
</evidence>
<feature type="compositionally biased region" description="Low complexity" evidence="8">
    <location>
        <begin position="1211"/>
        <end position="1221"/>
    </location>
</feature>
<dbReference type="GO" id="GO:0031213">
    <property type="term" value="C:RSF complex"/>
    <property type="evidence" value="ECO:0007669"/>
    <property type="project" value="InterPro"/>
</dbReference>
<dbReference type="Gene3D" id="3.30.40.10">
    <property type="entry name" value="Zinc/RING finger domain, C3HC4 (zinc finger)"/>
    <property type="match status" value="1"/>
</dbReference>
<reference evidence="11" key="2">
    <citation type="submission" date="2025-08" db="UniProtKB">
        <authorList>
            <consortium name="Ensembl"/>
        </authorList>
    </citation>
    <scope>IDENTIFICATION</scope>
</reference>
<dbReference type="InterPro" id="IPR011011">
    <property type="entry name" value="Znf_FYVE_PHD"/>
</dbReference>
<evidence type="ECO:0000256" key="5">
    <source>
        <dbReference type="ARBA" id="ARBA00023242"/>
    </source>
</evidence>
<dbReference type="CDD" id="cd15543">
    <property type="entry name" value="PHD_RSF1"/>
    <property type="match status" value="1"/>
</dbReference>
<feature type="compositionally biased region" description="Acidic residues" evidence="8">
    <location>
        <begin position="540"/>
        <end position="552"/>
    </location>
</feature>
<feature type="compositionally biased region" description="Basic and acidic residues" evidence="8">
    <location>
        <begin position="277"/>
        <end position="311"/>
    </location>
</feature>
<evidence type="ECO:0000256" key="8">
    <source>
        <dbReference type="SAM" id="MobiDB-lite"/>
    </source>
</evidence>
<feature type="compositionally biased region" description="Basic and acidic residues" evidence="8">
    <location>
        <begin position="1132"/>
        <end position="1144"/>
    </location>
</feature>
<reference evidence="11 12" key="1">
    <citation type="journal article" date="2014" name="Nat. Genet.">
        <title>Whole-genome sequence of a flatfish provides insights into ZW sex chromosome evolution and adaptation to a benthic lifestyle.</title>
        <authorList>
            <person name="Chen S."/>
            <person name="Zhang G."/>
            <person name="Shao C."/>
            <person name="Huang Q."/>
            <person name="Liu G."/>
            <person name="Zhang P."/>
            <person name="Song W."/>
            <person name="An N."/>
            <person name="Chalopin D."/>
            <person name="Volff J.N."/>
            <person name="Hong Y."/>
            <person name="Li Q."/>
            <person name="Sha Z."/>
            <person name="Zhou H."/>
            <person name="Xie M."/>
            <person name="Yu Q."/>
            <person name="Liu Y."/>
            <person name="Xiang H."/>
            <person name="Wang N."/>
            <person name="Wu K."/>
            <person name="Yang C."/>
            <person name="Zhou Q."/>
            <person name="Liao X."/>
            <person name="Yang L."/>
            <person name="Hu Q."/>
            <person name="Zhang J."/>
            <person name="Meng L."/>
            <person name="Jin L."/>
            <person name="Tian Y."/>
            <person name="Lian J."/>
            <person name="Yang J."/>
            <person name="Miao G."/>
            <person name="Liu S."/>
            <person name="Liang Z."/>
            <person name="Yan F."/>
            <person name="Li Y."/>
            <person name="Sun B."/>
            <person name="Zhang H."/>
            <person name="Zhang J."/>
            <person name="Zhu Y."/>
            <person name="Du M."/>
            <person name="Zhao Y."/>
            <person name="Schartl M."/>
            <person name="Tang Q."/>
            <person name="Wang J."/>
        </authorList>
    </citation>
    <scope>NUCLEOTIDE SEQUENCE</scope>
</reference>
<feature type="region of interest" description="Disordered" evidence="8">
    <location>
        <begin position="1002"/>
        <end position="1049"/>
    </location>
</feature>
<dbReference type="InterPro" id="IPR028942">
    <property type="entry name" value="WHIM1_dom"/>
</dbReference>
<feature type="region of interest" description="Disordered" evidence="8">
    <location>
        <begin position="972"/>
        <end position="991"/>
    </location>
</feature>
<keyword evidence="4" id="KW-0862">Zinc</keyword>
<comment type="subcellular location">
    <subcellularLocation>
        <location evidence="1">Nucleus</location>
    </subcellularLocation>
</comment>
<evidence type="ECO:0000256" key="7">
    <source>
        <dbReference type="SAM" id="Coils"/>
    </source>
</evidence>
<evidence type="ECO:0000256" key="2">
    <source>
        <dbReference type="ARBA" id="ARBA00022723"/>
    </source>
</evidence>
<dbReference type="AlphaFoldDB" id="A0A3P8WAW3"/>
<feature type="compositionally biased region" description="Polar residues" evidence="8">
    <location>
        <begin position="577"/>
        <end position="590"/>
    </location>
</feature>